<dbReference type="EMBL" id="WKPJ01000007">
    <property type="protein sequence ID" value="MSA89000.1"/>
    <property type="molecule type" value="Genomic_DNA"/>
</dbReference>
<evidence type="ECO:0000313" key="3">
    <source>
        <dbReference type="Proteomes" id="UP000433575"/>
    </source>
</evidence>
<evidence type="ECO:0000313" key="4">
    <source>
        <dbReference type="Proteomes" id="UP000480929"/>
    </source>
</evidence>
<accession>A0A6N7S5V2</accession>
<dbReference type="RefSeq" id="WP_154238393.1">
    <property type="nucleotide sequence ID" value="NZ_AP031450.1"/>
</dbReference>
<protein>
    <submittedName>
        <fullName evidence="1">Uncharacterized protein</fullName>
    </submittedName>
</protein>
<gene>
    <name evidence="2" type="ORF">GKD88_06440</name>
    <name evidence="1" type="ORF">GKE08_06645</name>
</gene>
<organism evidence="1 3">
    <name type="scientific">Holdemania massiliensis</name>
    <dbReference type="NCBI Taxonomy" id="1468449"/>
    <lineage>
        <taxon>Bacteria</taxon>
        <taxon>Bacillati</taxon>
        <taxon>Bacillota</taxon>
        <taxon>Erysipelotrichia</taxon>
        <taxon>Erysipelotrichales</taxon>
        <taxon>Erysipelotrichaceae</taxon>
        <taxon>Holdemania</taxon>
    </lineage>
</organism>
<name>A0A6N7S5V2_9FIRM</name>
<proteinExistence type="predicted"/>
<reference evidence="3 4" key="1">
    <citation type="journal article" date="2019" name="Nat. Med.">
        <title>A library of human gut bacterial isolates paired with longitudinal multiomics data enables mechanistic microbiome research.</title>
        <authorList>
            <person name="Poyet M."/>
            <person name="Groussin M."/>
            <person name="Gibbons S.M."/>
            <person name="Avila-Pacheco J."/>
            <person name="Jiang X."/>
            <person name="Kearney S.M."/>
            <person name="Perrotta A.R."/>
            <person name="Berdy B."/>
            <person name="Zhao S."/>
            <person name="Lieberman T.D."/>
            <person name="Swanson P.K."/>
            <person name="Smith M."/>
            <person name="Roesemann S."/>
            <person name="Alexander J.E."/>
            <person name="Rich S.A."/>
            <person name="Livny J."/>
            <person name="Vlamakis H."/>
            <person name="Clish C."/>
            <person name="Bullock K."/>
            <person name="Deik A."/>
            <person name="Scott J."/>
            <person name="Pierce K.A."/>
            <person name="Xavier R.J."/>
            <person name="Alm E.J."/>
        </authorList>
    </citation>
    <scope>NUCLEOTIDE SEQUENCE [LARGE SCALE GENOMIC DNA]</scope>
    <source>
        <strain evidence="1 3">BIOML-A4</strain>
        <strain evidence="2 4">BIOML-A5</strain>
    </source>
</reference>
<dbReference type="AlphaFoldDB" id="A0A6N7S5V2"/>
<dbReference type="EMBL" id="WKPI01000008">
    <property type="protein sequence ID" value="MSC32754.1"/>
    <property type="molecule type" value="Genomic_DNA"/>
</dbReference>
<evidence type="ECO:0000313" key="2">
    <source>
        <dbReference type="EMBL" id="MSC32754.1"/>
    </source>
</evidence>
<evidence type="ECO:0000313" key="1">
    <source>
        <dbReference type="EMBL" id="MSA89000.1"/>
    </source>
</evidence>
<dbReference type="Proteomes" id="UP000433575">
    <property type="component" value="Unassembled WGS sequence"/>
</dbReference>
<comment type="caution">
    <text evidence="1">The sequence shown here is derived from an EMBL/GenBank/DDBJ whole genome shotgun (WGS) entry which is preliminary data.</text>
</comment>
<dbReference type="OrthoDB" id="1649199at2"/>
<keyword evidence="4" id="KW-1185">Reference proteome</keyword>
<dbReference type="Proteomes" id="UP000480929">
    <property type="component" value="Unassembled WGS sequence"/>
</dbReference>
<sequence>MLVTAATNAEEAYTLLNEIVGIGDFSSADLADFLILICKQVGKKERSIENLTNDLKYGSYDEEDQLELIELLFREQTILKNLTEVITATKEKLAIYEAFENK</sequence>